<accession>A0A6L9SFY4</accession>
<feature type="region of interest" description="Disordered" evidence="8">
    <location>
        <begin position="1"/>
        <end position="23"/>
    </location>
</feature>
<dbReference type="EMBL" id="JAAGOA010000031">
    <property type="protein sequence ID" value="NEE04275.1"/>
    <property type="molecule type" value="Genomic_DNA"/>
</dbReference>
<dbReference type="InterPro" id="IPR050901">
    <property type="entry name" value="BP-dep_ABC_trans_perm"/>
</dbReference>
<dbReference type="InterPro" id="IPR000515">
    <property type="entry name" value="MetI-like"/>
</dbReference>
<evidence type="ECO:0000259" key="9">
    <source>
        <dbReference type="PROSITE" id="PS50928"/>
    </source>
</evidence>
<gene>
    <name evidence="10" type="ORF">G1H10_29305</name>
</gene>
<proteinExistence type="inferred from homology"/>
<feature type="compositionally biased region" description="Low complexity" evidence="8">
    <location>
        <begin position="7"/>
        <end position="16"/>
    </location>
</feature>
<reference evidence="10 11" key="1">
    <citation type="submission" date="2020-02" db="EMBL/GenBank/DDBJ databases">
        <authorList>
            <person name="Li X.-J."/>
            <person name="Han X.-M."/>
        </authorList>
    </citation>
    <scope>NUCLEOTIDE SEQUENCE [LARGE SCALE GENOMIC DNA]</scope>
    <source>
        <strain evidence="10 11">CCTCC AB 2017055</strain>
    </source>
</reference>
<comment type="caution">
    <text evidence="10">The sequence shown here is derived from an EMBL/GenBank/DDBJ whole genome shotgun (WGS) entry which is preliminary data.</text>
</comment>
<sequence length="289" mass="31163">MATVDIAAAGTADSAPAAPPRRRGSGLITSATWLIGVFFFFPVAWMVITAFKHEADATTDPPRLIFEPTLEQFRNLFDAGAGPYFLNSLMATGVSTLLVLALAVPAAYALAIRPVKRTQDVLFFFISTKMLPVVAVIVPIYVIAGRVNMLDNVWTLIVLYTAMNLPIAVWMMRSFLQEIPREVLEASEMDGATLRQTLTQVLLPMVAPGLAATALICVIFSWNEFFFAVNLTASTAATVPLFLVGFMTSEGLFWAQMAAAATLASLPVVLAGWAAQKQLVRGLSMGAIK</sequence>
<keyword evidence="4 7" id="KW-0812">Transmembrane</keyword>
<dbReference type="PANTHER" id="PTHR32243">
    <property type="entry name" value="MALTOSE TRANSPORT SYSTEM PERMEASE-RELATED"/>
    <property type="match status" value="1"/>
</dbReference>
<evidence type="ECO:0000256" key="1">
    <source>
        <dbReference type="ARBA" id="ARBA00004651"/>
    </source>
</evidence>
<evidence type="ECO:0000256" key="6">
    <source>
        <dbReference type="ARBA" id="ARBA00023136"/>
    </source>
</evidence>
<dbReference type="PROSITE" id="PS50928">
    <property type="entry name" value="ABC_TM1"/>
    <property type="match status" value="1"/>
</dbReference>
<comment type="similarity">
    <text evidence="7">Belongs to the binding-protein-dependent transport system permease family.</text>
</comment>
<feature type="transmembrane region" description="Helical" evidence="7">
    <location>
        <begin position="156"/>
        <end position="176"/>
    </location>
</feature>
<keyword evidence="6 7" id="KW-0472">Membrane</keyword>
<dbReference type="SUPFAM" id="SSF161098">
    <property type="entry name" value="MetI-like"/>
    <property type="match status" value="1"/>
</dbReference>
<dbReference type="Proteomes" id="UP000475214">
    <property type="component" value="Unassembled WGS sequence"/>
</dbReference>
<feature type="transmembrane region" description="Helical" evidence="7">
    <location>
        <begin position="253"/>
        <end position="275"/>
    </location>
</feature>
<feature type="domain" description="ABC transmembrane type-1" evidence="9">
    <location>
        <begin position="85"/>
        <end position="275"/>
    </location>
</feature>
<protein>
    <submittedName>
        <fullName evidence="10">Carbohydrate ABC transporter permease</fullName>
    </submittedName>
</protein>
<feature type="transmembrane region" description="Helical" evidence="7">
    <location>
        <begin position="197"/>
        <end position="221"/>
    </location>
</feature>
<dbReference type="GO" id="GO:0055085">
    <property type="term" value="P:transmembrane transport"/>
    <property type="evidence" value="ECO:0007669"/>
    <property type="project" value="InterPro"/>
</dbReference>
<evidence type="ECO:0000256" key="3">
    <source>
        <dbReference type="ARBA" id="ARBA00022475"/>
    </source>
</evidence>
<evidence type="ECO:0000313" key="11">
    <source>
        <dbReference type="Proteomes" id="UP000475214"/>
    </source>
</evidence>
<dbReference type="Gene3D" id="1.10.3720.10">
    <property type="entry name" value="MetI-like"/>
    <property type="match status" value="1"/>
</dbReference>
<feature type="transmembrane region" description="Helical" evidence="7">
    <location>
        <begin position="122"/>
        <end position="144"/>
    </location>
</feature>
<dbReference type="GO" id="GO:0005886">
    <property type="term" value="C:plasma membrane"/>
    <property type="evidence" value="ECO:0007669"/>
    <property type="project" value="UniProtKB-SubCell"/>
</dbReference>
<evidence type="ECO:0000256" key="4">
    <source>
        <dbReference type="ARBA" id="ARBA00022692"/>
    </source>
</evidence>
<dbReference type="AlphaFoldDB" id="A0A6L9SFY4"/>
<keyword evidence="5 7" id="KW-1133">Transmembrane helix</keyword>
<evidence type="ECO:0000256" key="5">
    <source>
        <dbReference type="ARBA" id="ARBA00022989"/>
    </source>
</evidence>
<evidence type="ECO:0000313" key="10">
    <source>
        <dbReference type="EMBL" id="NEE04275.1"/>
    </source>
</evidence>
<dbReference type="CDD" id="cd06261">
    <property type="entry name" value="TM_PBP2"/>
    <property type="match status" value="1"/>
</dbReference>
<keyword evidence="11" id="KW-1185">Reference proteome</keyword>
<dbReference type="Pfam" id="PF00528">
    <property type="entry name" value="BPD_transp_1"/>
    <property type="match status" value="1"/>
</dbReference>
<dbReference type="PANTHER" id="PTHR32243:SF52">
    <property type="entry name" value="ABC TRANSPORTER PERMEASE PROTEIN"/>
    <property type="match status" value="1"/>
</dbReference>
<keyword evidence="3" id="KW-1003">Cell membrane</keyword>
<dbReference type="RefSeq" id="WP_163744651.1">
    <property type="nucleotide sequence ID" value="NZ_JAAGOA010000031.1"/>
</dbReference>
<comment type="subcellular location">
    <subcellularLocation>
        <location evidence="1 7">Cell membrane</location>
        <topology evidence="1 7">Multi-pass membrane protein</topology>
    </subcellularLocation>
</comment>
<evidence type="ECO:0000256" key="2">
    <source>
        <dbReference type="ARBA" id="ARBA00022448"/>
    </source>
</evidence>
<evidence type="ECO:0000256" key="8">
    <source>
        <dbReference type="SAM" id="MobiDB-lite"/>
    </source>
</evidence>
<organism evidence="10 11">
    <name type="scientific">Phytoactinopolyspora halotolerans</name>
    <dbReference type="NCBI Taxonomy" id="1981512"/>
    <lineage>
        <taxon>Bacteria</taxon>
        <taxon>Bacillati</taxon>
        <taxon>Actinomycetota</taxon>
        <taxon>Actinomycetes</taxon>
        <taxon>Jiangellales</taxon>
        <taxon>Jiangellaceae</taxon>
        <taxon>Phytoactinopolyspora</taxon>
    </lineage>
</organism>
<keyword evidence="2 7" id="KW-0813">Transport</keyword>
<dbReference type="InterPro" id="IPR035906">
    <property type="entry name" value="MetI-like_sf"/>
</dbReference>
<feature type="transmembrane region" description="Helical" evidence="7">
    <location>
        <begin position="31"/>
        <end position="51"/>
    </location>
</feature>
<evidence type="ECO:0000256" key="7">
    <source>
        <dbReference type="RuleBase" id="RU363032"/>
    </source>
</evidence>
<name>A0A6L9SFY4_9ACTN</name>
<feature type="transmembrane region" description="Helical" evidence="7">
    <location>
        <begin position="84"/>
        <end position="110"/>
    </location>
</feature>